<evidence type="ECO:0000313" key="4">
    <source>
        <dbReference type="EMBL" id="HIW92981.1"/>
    </source>
</evidence>
<reference evidence="4" key="1">
    <citation type="journal article" date="2021" name="PeerJ">
        <title>Extensive microbial diversity within the chicken gut microbiome revealed by metagenomics and culture.</title>
        <authorList>
            <person name="Gilroy R."/>
            <person name="Ravi A."/>
            <person name="Getino M."/>
            <person name="Pursley I."/>
            <person name="Horton D.L."/>
            <person name="Alikhan N.F."/>
            <person name="Baker D."/>
            <person name="Gharbi K."/>
            <person name="Hall N."/>
            <person name="Watson M."/>
            <person name="Adriaenssens E.M."/>
            <person name="Foster-Nyarko E."/>
            <person name="Jarju S."/>
            <person name="Secka A."/>
            <person name="Antonio M."/>
            <person name="Oren A."/>
            <person name="Chaudhuri R.R."/>
            <person name="La Ragione R."/>
            <person name="Hildebrand F."/>
            <person name="Pallen M.J."/>
        </authorList>
    </citation>
    <scope>NUCLEOTIDE SEQUENCE</scope>
    <source>
        <strain evidence="4">ChiGjej6B6-1540</strain>
    </source>
</reference>
<feature type="domain" description="Periplasmic binding protein" evidence="3">
    <location>
        <begin position="49"/>
        <end position="287"/>
    </location>
</feature>
<evidence type="ECO:0000313" key="5">
    <source>
        <dbReference type="Proteomes" id="UP000824192"/>
    </source>
</evidence>
<accession>A0A9D1RUI0</accession>
<dbReference type="Pfam" id="PF13407">
    <property type="entry name" value="Peripla_BP_4"/>
    <property type="match status" value="1"/>
</dbReference>
<dbReference type="InterPro" id="IPR028082">
    <property type="entry name" value="Peripla_BP_I"/>
</dbReference>
<dbReference type="EMBL" id="DXGA01000007">
    <property type="protein sequence ID" value="HIW92981.1"/>
    <property type="molecule type" value="Genomic_DNA"/>
</dbReference>
<organism evidence="4 5">
    <name type="scientific">Candidatus Flavonifractor merdipullorum</name>
    <dbReference type="NCBI Taxonomy" id="2838590"/>
    <lineage>
        <taxon>Bacteria</taxon>
        <taxon>Bacillati</taxon>
        <taxon>Bacillota</taxon>
        <taxon>Clostridia</taxon>
        <taxon>Eubacteriales</taxon>
        <taxon>Oscillospiraceae</taxon>
        <taxon>Flavonifractor</taxon>
    </lineage>
</organism>
<proteinExistence type="inferred from homology"/>
<gene>
    <name evidence="4" type="ORF">H9868_00400</name>
</gene>
<evidence type="ECO:0000256" key="1">
    <source>
        <dbReference type="ARBA" id="ARBA00004196"/>
    </source>
</evidence>
<dbReference type="SUPFAM" id="SSF53822">
    <property type="entry name" value="Periplasmic binding protein-like I"/>
    <property type="match status" value="1"/>
</dbReference>
<dbReference type="GO" id="GO:0030246">
    <property type="term" value="F:carbohydrate binding"/>
    <property type="evidence" value="ECO:0007669"/>
    <property type="project" value="TreeGrafter"/>
</dbReference>
<evidence type="ECO:0000256" key="2">
    <source>
        <dbReference type="ARBA" id="ARBA00007639"/>
    </source>
</evidence>
<dbReference type="AlphaFoldDB" id="A0A9D1RUI0"/>
<reference evidence="4" key="2">
    <citation type="submission" date="2021-04" db="EMBL/GenBank/DDBJ databases">
        <authorList>
            <person name="Gilroy R."/>
        </authorList>
    </citation>
    <scope>NUCLEOTIDE SEQUENCE</scope>
    <source>
        <strain evidence="4">ChiGjej6B6-1540</strain>
    </source>
</reference>
<dbReference type="Proteomes" id="UP000824192">
    <property type="component" value="Unassembled WGS sequence"/>
</dbReference>
<dbReference type="GO" id="GO:0030288">
    <property type="term" value="C:outer membrane-bounded periplasmic space"/>
    <property type="evidence" value="ECO:0007669"/>
    <property type="project" value="TreeGrafter"/>
</dbReference>
<comment type="similarity">
    <text evidence="2">Belongs to the bacterial solute-binding protein 2 family.</text>
</comment>
<dbReference type="InterPro" id="IPR050555">
    <property type="entry name" value="Bact_Solute-Bind_Prot2"/>
</dbReference>
<dbReference type="InterPro" id="IPR025997">
    <property type="entry name" value="SBP_2_dom"/>
</dbReference>
<comment type="subcellular location">
    <subcellularLocation>
        <location evidence="1">Cell envelope</location>
    </subcellularLocation>
</comment>
<sequence length="321" mass="34557">MREKKNGAGFLGTGIFLLLLGAMVFLSLALPENLFPKQEQRLVQISVLLGEWDGALWSNTRSGMDQAAEDLGAELRYISPQSAQESEDQSDLMLREISGGTDAIIIRPADPEKLCRVLNNQTSYPPVVTLDSDLSGMELACVGVDSEEIGRALAQEAAEDHPRGGTALLIRPEGDANAAAERMAAAEAVLEQKGFTVMTCRKPSGLDAREDEPSLVESADFIMVFEAGALEQTAQTLRTWGIILPLYGTGSSTTIAGLLEQGYITAIAAWSDYAAGYLAVERAVGAARNGAVDDSKIQFQIVRKEDMYEPEIQKLLFPVSG</sequence>
<protein>
    <submittedName>
        <fullName evidence="4">Substrate-binding domain-containing protein</fullName>
    </submittedName>
</protein>
<name>A0A9D1RUI0_9FIRM</name>
<dbReference type="PANTHER" id="PTHR30036">
    <property type="entry name" value="D-XYLOSE-BINDING PERIPLASMIC PROTEIN"/>
    <property type="match status" value="1"/>
</dbReference>
<evidence type="ECO:0000259" key="3">
    <source>
        <dbReference type="Pfam" id="PF13407"/>
    </source>
</evidence>
<comment type="caution">
    <text evidence="4">The sequence shown here is derived from an EMBL/GenBank/DDBJ whole genome shotgun (WGS) entry which is preliminary data.</text>
</comment>
<dbReference type="PANTHER" id="PTHR30036:SF7">
    <property type="entry name" value="ABC TRANSPORTER PERIPLASMIC-BINDING PROTEIN YPHF"/>
    <property type="match status" value="1"/>
</dbReference>
<dbReference type="Gene3D" id="3.40.50.2300">
    <property type="match status" value="2"/>
</dbReference>